<keyword evidence="1" id="KW-0175">Coiled coil</keyword>
<protein>
    <recommendedName>
        <fullName evidence="5">Viral A-type inclusion protein</fullName>
    </recommendedName>
</protein>
<feature type="compositionally biased region" description="Polar residues" evidence="2">
    <location>
        <begin position="1210"/>
        <end position="1220"/>
    </location>
</feature>
<feature type="coiled-coil region" evidence="1">
    <location>
        <begin position="1095"/>
        <end position="1122"/>
    </location>
</feature>
<evidence type="ECO:0000256" key="1">
    <source>
        <dbReference type="SAM" id="Coils"/>
    </source>
</evidence>
<comment type="caution">
    <text evidence="3">The sequence shown here is derived from an EMBL/GenBank/DDBJ whole genome shotgun (WGS) entry which is preliminary data.</text>
</comment>
<gene>
    <name evidence="3" type="ORF">M9Y10_024430</name>
</gene>
<feature type="compositionally biased region" description="Polar residues" evidence="2">
    <location>
        <begin position="731"/>
        <end position="741"/>
    </location>
</feature>
<feature type="region of interest" description="Disordered" evidence="2">
    <location>
        <begin position="552"/>
        <end position="575"/>
    </location>
</feature>
<evidence type="ECO:0000313" key="3">
    <source>
        <dbReference type="EMBL" id="KAK8844224.1"/>
    </source>
</evidence>
<dbReference type="Proteomes" id="UP001470230">
    <property type="component" value="Unassembled WGS sequence"/>
</dbReference>
<evidence type="ECO:0008006" key="5">
    <source>
        <dbReference type="Google" id="ProtNLM"/>
    </source>
</evidence>
<proteinExistence type="predicted"/>
<feature type="region of interest" description="Disordered" evidence="2">
    <location>
        <begin position="727"/>
        <end position="747"/>
    </location>
</feature>
<feature type="region of interest" description="Disordered" evidence="2">
    <location>
        <begin position="1209"/>
        <end position="1228"/>
    </location>
</feature>
<organism evidence="3 4">
    <name type="scientific">Tritrichomonas musculus</name>
    <dbReference type="NCBI Taxonomy" id="1915356"/>
    <lineage>
        <taxon>Eukaryota</taxon>
        <taxon>Metamonada</taxon>
        <taxon>Parabasalia</taxon>
        <taxon>Tritrichomonadida</taxon>
        <taxon>Tritrichomonadidae</taxon>
        <taxon>Tritrichomonas</taxon>
    </lineage>
</organism>
<feature type="region of interest" description="Disordered" evidence="2">
    <location>
        <begin position="818"/>
        <end position="839"/>
    </location>
</feature>
<feature type="region of interest" description="Disordered" evidence="2">
    <location>
        <begin position="1704"/>
        <end position="1727"/>
    </location>
</feature>
<accession>A0ABR2HCR6</accession>
<feature type="region of interest" description="Disordered" evidence="2">
    <location>
        <begin position="298"/>
        <end position="326"/>
    </location>
</feature>
<evidence type="ECO:0000313" key="4">
    <source>
        <dbReference type="Proteomes" id="UP001470230"/>
    </source>
</evidence>
<sequence length="1727" mass="199200">MSRASSDFSPSRQQATLTTLFKKRQEAFFASLQRFLEAVASDEYIQQMFEDQNSANYVPNRICELVTIILRDDRERFLMSVLGRLSSIEACFGPQRAKKLEEIGSKLIELSSQQNRKEAEQRNAIKALREQLSSLQEELVTKYGARANEVNYLSQIKTNAQDVRTISDELKQSMKAFNSVMKTNFSLARKKATRILTSLIDHYESMGPSQAEVEQMKNKYDKKINKSSKKLQQASDLINQKQADIQQLEEEIKLIKRQTKASLKEKNDSNENLQRQLEEMKSDLRKSDMEAENLSQRLTDLQRVNQTAQSELQTSQKRYSQAKDTISSLKDNVQQLEMTRSQQKKENDELRKMNNEMNLENQKLAQNIRESEKSNKKLQATLNYNQQQFQQQLSEVSAERNDLQKSLRDSQKINQQLKDLQTETQSKLQVQSTQINQLQNQLEKEEREYSKLKNQAQSEIALRDDKIDQLTSENKKIHKKLNDLSNEIETSNIAISERNTTIEQYKDQISNLTRQIKQNDKQFQLLISKEQNNNKIITQKLNDKISQLQQLSDDQSNTISQMQQENQELSRSNSNLQKSLSKEINGHQQTTYQNEQLSHIREELESQLDSYSQQVAQLTSNLESTNNKLQKEKQNNANARNEIQKNQTDIVNLKDKLKSAQNELKQQMQLYNDVTTEKDLKISQSKEENKKLNKANKLLSNDNSAKDNTIKTLNSQIEELQNKIKQHESTISDQNSQLQQSNEDHSDQIQMKDNTISQLTSQIQASQQNLKDSLTRLSKQKQDLKQNEKVIQDKNQVIDELNNERNELRASLKATTNELEQQQQVNKQQTDALRSSESANNDLQEELKKLMDEKNVLNLQIESINKEKSDMKKEISRSNKVISKLQSQIDSLTDEIHQSQNKILACENDINGKEETIRLQKAEIEEDVRIINKLNEDKAEQQSSLSEAEQLILQLKNSLSDSKSKNQDLVHEKQEMTDFIQQKEEELNDMQNTAEQLRQNLNAMTRENKNLSREIEKKELEIDHLKETSKLSESQQTKKLNDAQNLIDEVTANCQVHSILDIPKLVQQLRKEIDDKDNTFSILRGTMQFRDDNEITEKAKKLSDDSNELNRLKRELDIEKVDSLPQTIKTLTKENQVFKGIQSQLLNELSIQNPEDLIANVVNLRDNCEHFAEITDSICQILNLETDDNVVEIVDQLLRDKKEFERRVANSVNNPTYNTNSKDEQEEPNNQLSLKLIAELKQAVSKNRNFLNRLVRLLQIDVNSITSSRANTSNNTSISLTENNEDDSISNAIYNSVSDLLSHIADMNNREEQLMITLAADSPDTILKRIDEQMHDLSKYAKLLETLANLTQADGSGIVDKVQEIINENNEMKNNEREICDQLKLNNMSKVSSKLRSLSQANSILSSLCQMLNLDSFVQIQPAVEALLESNDQYNELNGLFPDDLSYTNLDEKIANVIKENTSLKQQKAKVSELLNNDDIEKAVIELLQNLKDSSSLFSQLLGVLSSTPLKITFPLSKSIRDRLLSLVSEFKAKTEASQKQMDNIMNRAQTLGYNGSSVVEAVDYIAAAISESERQNYMEKMHNEMMDVRASSQKEQSFAEKQLEKAKKKNKELRQAVSATQEKAANREEEMLRELEDCKEELRKCLDELKKEKEIHEELLRVISGQSHDTEYLRSKLNEREFDLINKSEKNRKLLEQMAAKTQEQQQMINKHKKAREDAFSNFGNS</sequence>
<name>A0ABR2HCR6_9EUKA</name>
<reference evidence="3 4" key="1">
    <citation type="submission" date="2024-04" db="EMBL/GenBank/DDBJ databases">
        <title>Tritrichomonas musculus Genome.</title>
        <authorList>
            <person name="Alves-Ferreira E."/>
            <person name="Grigg M."/>
            <person name="Lorenzi H."/>
            <person name="Galac M."/>
        </authorList>
    </citation>
    <scope>NUCLEOTIDE SEQUENCE [LARGE SCALE GENOMIC DNA]</scope>
    <source>
        <strain evidence="3 4">EAF2021</strain>
    </source>
</reference>
<feature type="coiled-coil region" evidence="1">
    <location>
        <begin position="110"/>
        <end position="138"/>
    </location>
</feature>
<feature type="region of interest" description="Disordered" evidence="2">
    <location>
        <begin position="685"/>
        <end position="707"/>
    </location>
</feature>
<dbReference type="PANTHER" id="PTHR18937">
    <property type="entry name" value="STRUCTURAL MAINTENANCE OF CHROMOSOMES SMC FAMILY MEMBER"/>
    <property type="match status" value="1"/>
</dbReference>
<feature type="compositionally biased region" description="Polar residues" evidence="2">
    <location>
        <begin position="830"/>
        <end position="839"/>
    </location>
</feature>
<dbReference type="EMBL" id="JAPFFF010000033">
    <property type="protein sequence ID" value="KAK8844224.1"/>
    <property type="molecule type" value="Genomic_DNA"/>
</dbReference>
<keyword evidence="4" id="KW-1185">Reference proteome</keyword>
<feature type="compositionally biased region" description="Polar residues" evidence="2">
    <location>
        <begin position="557"/>
        <end position="575"/>
    </location>
</feature>
<dbReference type="Gene3D" id="1.10.287.1490">
    <property type="match status" value="1"/>
</dbReference>
<evidence type="ECO:0000256" key="2">
    <source>
        <dbReference type="SAM" id="MobiDB-lite"/>
    </source>
</evidence>